<comment type="caution">
    <text evidence="2">The sequence shown here is derived from an EMBL/GenBank/DDBJ whole genome shotgun (WGS) entry which is preliminary data.</text>
</comment>
<gene>
    <name evidence="2" type="ORF">HIR71_15190</name>
</gene>
<name>A0A7Y0M120_CELFI</name>
<keyword evidence="3" id="KW-1185">Reference proteome</keyword>
<reference evidence="2 3" key="1">
    <citation type="submission" date="2020-04" db="EMBL/GenBank/DDBJ databases">
        <title>Sequencing and Assembly of C. fimi.</title>
        <authorList>
            <person name="Ramsey A.R."/>
        </authorList>
    </citation>
    <scope>NUCLEOTIDE SEQUENCE [LARGE SCALE GENOMIC DNA]</scope>
    <source>
        <strain evidence="2 3">SB</strain>
    </source>
</reference>
<organism evidence="2 3">
    <name type="scientific">Cellulomonas fimi</name>
    <dbReference type="NCBI Taxonomy" id="1708"/>
    <lineage>
        <taxon>Bacteria</taxon>
        <taxon>Bacillati</taxon>
        <taxon>Actinomycetota</taxon>
        <taxon>Actinomycetes</taxon>
        <taxon>Micrococcales</taxon>
        <taxon>Cellulomonadaceae</taxon>
        <taxon>Cellulomonas</taxon>
    </lineage>
</organism>
<dbReference type="InterPro" id="IPR050114">
    <property type="entry name" value="UPF0173_UPF0282_UlaG_hydrolase"/>
</dbReference>
<dbReference type="EMBL" id="JABCJJ010000041">
    <property type="protein sequence ID" value="NMR21545.1"/>
    <property type="molecule type" value="Genomic_DNA"/>
</dbReference>
<dbReference type="RefSeq" id="WP_169325917.1">
    <property type="nucleotide sequence ID" value="NZ_JABCJJ010000041.1"/>
</dbReference>
<dbReference type="AlphaFoldDB" id="A0A7Y0M120"/>
<dbReference type="SMART" id="SM00849">
    <property type="entry name" value="Lactamase_B"/>
    <property type="match status" value="1"/>
</dbReference>
<dbReference type="Pfam" id="PF13483">
    <property type="entry name" value="Lactamase_B_3"/>
    <property type="match status" value="1"/>
</dbReference>
<dbReference type="GO" id="GO:0016787">
    <property type="term" value="F:hydrolase activity"/>
    <property type="evidence" value="ECO:0007669"/>
    <property type="project" value="UniProtKB-KW"/>
</dbReference>
<protein>
    <submittedName>
        <fullName evidence="2">MBL fold metallo-hydrolase</fullName>
    </submittedName>
</protein>
<dbReference type="Proteomes" id="UP000562124">
    <property type="component" value="Unassembled WGS sequence"/>
</dbReference>
<keyword evidence="2" id="KW-0378">Hydrolase</keyword>
<proteinExistence type="predicted"/>
<evidence type="ECO:0000313" key="2">
    <source>
        <dbReference type="EMBL" id="NMR21545.1"/>
    </source>
</evidence>
<evidence type="ECO:0000259" key="1">
    <source>
        <dbReference type="SMART" id="SM00849"/>
    </source>
</evidence>
<sequence length="217" mass="22900">MELTRLGHACVRLERDGARLVIDPGVWSAPDAAEGADAVLVTHEHVDHVDVGRLREALDARSALEVWAPQPVVDALCADAEHLRARVHAAAHGDVLDAGGFEVEVFGETHALVHPDLPRIANVAYLVGGVLHPGDSFTEPGRPVEVLLLPVAAPWLRLADAVDYARAVAARRVVPIHDAMLSDVGVGVVDRLLGPKALGAGGAEYVRPVDGEPLTVS</sequence>
<dbReference type="InterPro" id="IPR001279">
    <property type="entry name" value="Metallo-B-lactamas"/>
</dbReference>
<dbReference type="PANTHER" id="PTHR43546">
    <property type="entry name" value="UPF0173 METAL-DEPENDENT HYDROLASE MJ1163-RELATED"/>
    <property type="match status" value="1"/>
</dbReference>
<dbReference type="InterPro" id="IPR036866">
    <property type="entry name" value="RibonucZ/Hydroxyglut_hydro"/>
</dbReference>
<dbReference type="SUPFAM" id="SSF56281">
    <property type="entry name" value="Metallo-hydrolase/oxidoreductase"/>
    <property type="match status" value="1"/>
</dbReference>
<accession>A0A7Y0M120</accession>
<dbReference type="Gene3D" id="3.60.15.10">
    <property type="entry name" value="Ribonuclease Z/Hydroxyacylglutathione hydrolase-like"/>
    <property type="match status" value="1"/>
</dbReference>
<dbReference type="PANTHER" id="PTHR43546:SF3">
    <property type="entry name" value="UPF0173 METAL-DEPENDENT HYDROLASE MJ1163"/>
    <property type="match status" value="1"/>
</dbReference>
<evidence type="ECO:0000313" key="3">
    <source>
        <dbReference type="Proteomes" id="UP000562124"/>
    </source>
</evidence>
<feature type="domain" description="Metallo-beta-lactamase" evidence="1">
    <location>
        <begin position="7"/>
        <end position="177"/>
    </location>
</feature>